<gene>
    <name evidence="7" type="ORF">D623_10003786</name>
</gene>
<dbReference type="AlphaFoldDB" id="S7MJS1"/>
<accession>S7MJS1</accession>
<keyword evidence="3" id="KW-0547">Nucleotide-binding</keyword>
<organism evidence="7 8">
    <name type="scientific">Myotis brandtii</name>
    <name type="common">Brandt's bat</name>
    <dbReference type="NCBI Taxonomy" id="109478"/>
    <lineage>
        <taxon>Eukaryota</taxon>
        <taxon>Metazoa</taxon>
        <taxon>Chordata</taxon>
        <taxon>Craniata</taxon>
        <taxon>Vertebrata</taxon>
        <taxon>Euteleostomi</taxon>
        <taxon>Mammalia</taxon>
        <taxon>Eutheria</taxon>
        <taxon>Laurasiatheria</taxon>
        <taxon>Chiroptera</taxon>
        <taxon>Yangochiroptera</taxon>
        <taxon>Vespertilionidae</taxon>
        <taxon>Myotis</taxon>
    </lineage>
</organism>
<dbReference type="EMBL" id="KE161597">
    <property type="protein sequence ID" value="EPQ04619.1"/>
    <property type="molecule type" value="Genomic_DNA"/>
</dbReference>
<dbReference type="Proteomes" id="UP000052978">
    <property type="component" value="Unassembled WGS sequence"/>
</dbReference>
<evidence type="ECO:0000313" key="7">
    <source>
        <dbReference type="EMBL" id="EPQ04619.1"/>
    </source>
</evidence>
<comment type="cofactor">
    <cofactor evidence="1">
        <name>Zn(2+)</name>
        <dbReference type="ChEBI" id="CHEBI:29105"/>
    </cofactor>
</comment>
<sequence>MGGWIQPPSQAAVVYTRESDGRLVPGRVVWTVLSSSAAGETTARILKNNIDVRSADVAGYEEAKLELMEFVNFLKNPKQYQDLGAKIPKAPLTSKQVLHLQGAPASTEVGRESQFRHPAEEARGMHSGFTGEPVASAVLPATAEHVAMDPCPPASVVAVSTG</sequence>
<keyword evidence="4" id="KW-0862">Zinc</keyword>
<keyword evidence="5" id="KW-0067">ATP-binding</keyword>
<dbReference type="PANTHER" id="PTHR43655:SF7">
    <property type="entry name" value="AFG3-LIKE PROTEIN 1"/>
    <property type="match status" value="1"/>
</dbReference>
<dbReference type="PANTHER" id="PTHR43655">
    <property type="entry name" value="ATP-DEPENDENT PROTEASE"/>
    <property type="match status" value="1"/>
</dbReference>
<evidence type="ECO:0000256" key="1">
    <source>
        <dbReference type="ARBA" id="ARBA00001947"/>
    </source>
</evidence>
<evidence type="ECO:0000256" key="6">
    <source>
        <dbReference type="ARBA" id="ARBA00023049"/>
    </source>
</evidence>
<evidence type="ECO:0000256" key="5">
    <source>
        <dbReference type="ARBA" id="ARBA00022840"/>
    </source>
</evidence>
<dbReference type="InterPro" id="IPR050928">
    <property type="entry name" value="ATP-dep_Zn_Metalloprotease"/>
</dbReference>
<dbReference type="GO" id="GO:0046872">
    <property type="term" value="F:metal ion binding"/>
    <property type="evidence" value="ECO:0007669"/>
    <property type="project" value="UniProtKB-KW"/>
</dbReference>
<keyword evidence="6" id="KW-0378">Hydrolase</keyword>
<dbReference type="GO" id="GO:0008237">
    <property type="term" value="F:metallopeptidase activity"/>
    <property type="evidence" value="ECO:0007669"/>
    <property type="project" value="UniProtKB-KW"/>
</dbReference>
<dbReference type="InterPro" id="IPR027417">
    <property type="entry name" value="P-loop_NTPase"/>
</dbReference>
<evidence type="ECO:0000256" key="3">
    <source>
        <dbReference type="ARBA" id="ARBA00022741"/>
    </source>
</evidence>
<reference evidence="7 8" key="1">
    <citation type="journal article" date="2013" name="Nat. Commun.">
        <title>Genome analysis reveals insights into physiology and longevity of the Brandt's bat Myotis brandtii.</title>
        <authorList>
            <person name="Seim I."/>
            <person name="Fang X."/>
            <person name="Xiong Z."/>
            <person name="Lobanov A.V."/>
            <person name="Huang Z."/>
            <person name="Ma S."/>
            <person name="Feng Y."/>
            <person name="Turanov A.A."/>
            <person name="Zhu Y."/>
            <person name="Lenz T.L."/>
            <person name="Gerashchenko M.V."/>
            <person name="Fan D."/>
            <person name="Hee Yim S."/>
            <person name="Yao X."/>
            <person name="Jordan D."/>
            <person name="Xiong Y."/>
            <person name="Ma Y."/>
            <person name="Lyapunov A.N."/>
            <person name="Chen G."/>
            <person name="Kulakova O.I."/>
            <person name="Sun Y."/>
            <person name="Lee S.G."/>
            <person name="Bronson R.T."/>
            <person name="Moskalev A.A."/>
            <person name="Sunyaev S.R."/>
            <person name="Zhang G."/>
            <person name="Krogh A."/>
            <person name="Wang J."/>
            <person name="Gladyshev V.N."/>
        </authorList>
    </citation>
    <scope>NUCLEOTIDE SEQUENCE [LARGE SCALE GENOMIC DNA]</scope>
</reference>
<evidence type="ECO:0000256" key="4">
    <source>
        <dbReference type="ARBA" id="ARBA00022833"/>
    </source>
</evidence>
<proteinExistence type="predicted"/>
<dbReference type="GO" id="GO:0034982">
    <property type="term" value="P:mitochondrial protein processing"/>
    <property type="evidence" value="ECO:0007669"/>
    <property type="project" value="TreeGrafter"/>
</dbReference>
<dbReference type="GO" id="GO:0005745">
    <property type="term" value="C:m-AAA complex"/>
    <property type="evidence" value="ECO:0007669"/>
    <property type="project" value="TreeGrafter"/>
</dbReference>
<evidence type="ECO:0000313" key="8">
    <source>
        <dbReference type="Proteomes" id="UP000052978"/>
    </source>
</evidence>
<evidence type="ECO:0000256" key="2">
    <source>
        <dbReference type="ARBA" id="ARBA00022723"/>
    </source>
</evidence>
<keyword evidence="2" id="KW-0479">Metal-binding</keyword>
<protein>
    <submittedName>
        <fullName evidence="7">AFG3-like protein 1</fullName>
    </submittedName>
</protein>
<keyword evidence="6" id="KW-0645">Protease</keyword>
<dbReference type="Gene3D" id="3.40.50.300">
    <property type="entry name" value="P-loop containing nucleotide triphosphate hydrolases"/>
    <property type="match status" value="1"/>
</dbReference>
<name>S7MJS1_MYOBR</name>
<dbReference type="GO" id="GO:0005524">
    <property type="term" value="F:ATP binding"/>
    <property type="evidence" value="ECO:0007669"/>
    <property type="project" value="UniProtKB-KW"/>
</dbReference>
<keyword evidence="8" id="KW-1185">Reference proteome</keyword>
<keyword evidence="6" id="KW-0482">Metalloprotease</keyword>